<keyword evidence="1" id="KW-0805">Transcription regulation</keyword>
<dbReference type="InterPro" id="IPR001005">
    <property type="entry name" value="SANT/Myb"/>
</dbReference>
<dbReference type="SUPFAM" id="SSF46689">
    <property type="entry name" value="Homeodomain-like"/>
    <property type="match status" value="1"/>
</dbReference>
<accession>A0A8T0TWL9</accession>
<keyword evidence="4" id="KW-0539">Nucleus</keyword>
<sequence>MDPKFNGEWSAFEINMVKSLIASHNPNNNYADDTNRKHNSIVNQLQAWFPLKEKHQVIKLYVELVVEMTMQAGQIGNQSMVAINNLVNNNYGIAVEDPTMDNMDMSRASLTGKKLEATRMVEEVPHQQVIIPQQERRHKRLCWTTEEHRQFLRGLHMYGRGDWKNISRHFVTTKTPAQVSRHAQKYFHRVERTTEKQRYSINDIGLNDAKPWVPNNSSIGCFVLKEGNLDKFESRSSDGIFLGYASHSRAYRVLLIDSNIVRETCEVTFDETAPCNASVFEVAGEDELDTSIFEDEEEEAAEGDAEATTRAVDPVASATSSDDDYDPDPTTSTSRGPVEQVT</sequence>
<dbReference type="InterPro" id="IPR057670">
    <property type="entry name" value="SH3_retrovirus"/>
</dbReference>
<evidence type="ECO:0000259" key="6">
    <source>
        <dbReference type="PROSITE" id="PS50090"/>
    </source>
</evidence>
<dbReference type="SMART" id="SM00717">
    <property type="entry name" value="SANT"/>
    <property type="match status" value="1"/>
</dbReference>
<dbReference type="NCBIfam" id="TIGR01557">
    <property type="entry name" value="myb_SHAQKYF"/>
    <property type="match status" value="1"/>
</dbReference>
<dbReference type="InterPro" id="IPR009057">
    <property type="entry name" value="Homeodomain-like_sf"/>
</dbReference>
<comment type="caution">
    <text evidence="9">The sequence shown here is derived from an EMBL/GenBank/DDBJ whole genome shotgun (WGS) entry which is preliminary data.</text>
</comment>
<dbReference type="PROSITE" id="PS51294">
    <property type="entry name" value="HTH_MYB"/>
    <property type="match status" value="1"/>
</dbReference>
<dbReference type="InterPro" id="IPR017930">
    <property type="entry name" value="Myb_dom"/>
</dbReference>
<proteinExistence type="predicted"/>
<dbReference type="InterPro" id="IPR017884">
    <property type="entry name" value="SANT_dom"/>
</dbReference>
<keyword evidence="2" id="KW-0238">DNA-binding</keyword>
<keyword evidence="3" id="KW-0804">Transcription</keyword>
<dbReference type="Gene3D" id="1.10.10.60">
    <property type="entry name" value="Homeodomain-like"/>
    <property type="match status" value="1"/>
</dbReference>
<feature type="domain" description="Myb-like" evidence="6">
    <location>
        <begin position="135"/>
        <end position="187"/>
    </location>
</feature>
<dbReference type="PROSITE" id="PS51293">
    <property type="entry name" value="SANT"/>
    <property type="match status" value="1"/>
</dbReference>
<evidence type="ECO:0000313" key="9">
    <source>
        <dbReference type="EMBL" id="KAG2616341.1"/>
    </source>
</evidence>
<feature type="compositionally biased region" description="Acidic residues" evidence="5">
    <location>
        <begin position="295"/>
        <end position="305"/>
    </location>
</feature>
<dbReference type="InterPro" id="IPR056195">
    <property type="entry name" value="HTH_70"/>
</dbReference>
<name>A0A8T0TWL9_PANVG</name>
<evidence type="ECO:0000256" key="2">
    <source>
        <dbReference type="ARBA" id="ARBA00023125"/>
    </source>
</evidence>
<evidence type="ECO:0000256" key="1">
    <source>
        <dbReference type="ARBA" id="ARBA00023015"/>
    </source>
</evidence>
<feature type="domain" description="SANT" evidence="7">
    <location>
        <begin position="143"/>
        <end position="191"/>
    </location>
</feature>
<protein>
    <submittedName>
        <fullName evidence="9">Uncharacterized protein</fullName>
    </submittedName>
</protein>
<dbReference type="Pfam" id="PF25597">
    <property type="entry name" value="SH3_retrovirus"/>
    <property type="match status" value="1"/>
</dbReference>
<dbReference type="EMBL" id="CM029042">
    <property type="protein sequence ID" value="KAG2616341.1"/>
    <property type="molecule type" value="Genomic_DNA"/>
</dbReference>
<evidence type="ECO:0000256" key="5">
    <source>
        <dbReference type="SAM" id="MobiDB-lite"/>
    </source>
</evidence>
<dbReference type="PANTHER" id="PTHR44042:SF11">
    <property type="entry name" value="OS06G0173800 PROTEIN"/>
    <property type="match status" value="1"/>
</dbReference>
<dbReference type="Pfam" id="PF00249">
    <property type="entry name" value="Myb_DNA-binding"/>
    <property type="match status" value="1"/>
</dbReference>
<evidence type="ECO:0000313" key="10">
    <source>
        <dbReference type="Proteomes" id="UP000823388"/>
    </source>
</evidence>
<evidence type="ECO:0000259" key="8">
    <source>
        <dbReference type="PROSITE" id="PS51294"/>
    </source>
</evidence>
<dbReference type="CDD" id="cd00167">
    <property type="entry name" value="SANT"/>
    <property type="match status" value="1"/>
</dbReference>
<evidence type="ECO:0000256" key="3">
    <source>
        <dbReference type="ARBA" id="ARBA00023163"/>
    </source>
</evidence>
<evidence type="ECO:0000259" key="7">
    <source>
        <dbReference type="PROSITE" id="PS51293"/>
    </source>
</evidence>
<dbReference type="PANTHER" id="PTHR44042">
    <property type="entry name" value="DUPLICATED HOMEODOMAIN-LIKE SUPERFAMILY PROTEIN-RELATED"/>
    <property type="match status" value="1"/>
</dbReference>
<dbReference type="AlphaFoldDB" id="A0A8T0TWL9"/>
<dbReference type="Proteomes" id="UP000823388">
    <property type="component" value="Chromosome 3N"/>
</dbReference>
<reference evidence="9" key="1">
    <citation type="submission" date="2020-05" db="EMBL/GenBank/DDBJ databases">
        <title>WGS assembly of Panicum virgatum.</title>
        <authorList>
            <person name="Lovell J.T."/>
            <person name="Jenkins J."/>
            <person name="Shu S."/>
            <person name="Juenger T.E."/>
            <person name="Schmutz J."/>
        </authorList>
    </citation>
    <scope>NUCLEOTIDE SEQUENCE</scope>
    <source>
        <strain evidence="9">AP13</strain>
    </source>
</reference>
<feature type="region of interest" description="Disordered" evidence="5">
    <location>
        <begin position="295"/>
        <end position="342"/>
    </location>
</feature>
<keyword evidence="10" id="KW-1185">Reference proteome</keyword>
<dbReference type="Pfam" id="PF23671">
    <property type="entry name" value="HTH_70"/>
    <property type="match status" value="1"/>
</dbReference>
<dbReference type="GO" id="GO:0003677">
    <property type="term" value="F:DNA binding"/>
    <property type="evidence" value="ECO:0007669"/>
    <property type="project" value="UniProtKB-KW"/>
</dbReference>
<evidence type="ECO:0000256" key="4">
    <source>
        <dbReference type="ARBA" id="ARBA00023242"/>
    </source>
</evidence>
<dbReference type="InterPro" id="IPR006447">
    <property type="entry name" value="Myb_dom_plants"/>
</dbReference>
<organism evidence="9 10">
    <name type="scientific">Panicum virgatum</name>
    <name type="common">Blackwell switchgrass</name>
    <dbReference type="NCBI Taxonomy" id="38727"/>
    <lineage>
        <taxon>Eukaryota</taxon>
        <taxon>Viridiplantae</taxon>
        <taxon>Streptophyta</taxon>
        <taxon>Embryophyta</taxon>
        <taxon>Tracheophyta</taxon>
        <taxon>Spermatophyta</taxon>
        <taxon>Magnoliopsida</taxon>
        <taxon>Liliopsida</taxon>
        <taxon>Poales</taxon>
        <taxon>Poaceae</taxon>
        <taxon>PACMAD clade</taxon>
        <taxon>Panicoideae</taxon>
        <taxon>Panicodae</taxon>
        <taxon>Paniceae</taxon>
        <taxon>Panicinae</taxon>
        <taxon>Panicum</taxon>
        <taxon>Panicum sect. Hiantes</taxon>
    </lineage>
</organism>
<dbReference type="PROSITE" id="PS50090">
    <property type="entry name" value="MYB_LIKE"/>
    <property type="match status" value="1"/>
</dbReference>
<gene>
    <name evidence="9" type="ORF">PVAP13_3NG185474</name>
</gene>
<feature type="domain" description="HTH myb-type" evidence="8">
    <location>
        <begin position="135"/>
        <end position="191"/>
    </location>
</feature>